<evidence type="ECO:0000256" key="3">
    <source>
        <dbReference type="ARBA" id="ARBA00022764"/>
    </source>
</evidence>
<sequence>MTVLRKIALVTACLASPAAADYVVVLRTIPAQSTIAPEDLALRQGDIPGAITDPSQIIGLEARTPVYAGRPLQASQFGQPAIVQRNQVVPLVFARGAVMITTEGRALERAGAGDLIRVMNLQSRNTVMARIGVEGAAHVSP</sequence>
<dbReference type="Proteomes" id="UP000242447">
    <property type="component" value="Chromosome"/>
</dbReference>
<dbReference type="Pfam" id="PF13144">
    <property type="entry name" value="ChapFlgA"/>
    <property type="match status" value="1"/>
</dbReference>
<evidence type="ECO:0000313" key="7">
    <source>
        <dbReference type="Proteomes" id="UP000242447"/>
    </source>
</evidence>
<dbReference type="Gene3D" id="3.90.1210.10">
    <property type="entry name" value="Antifreeze-like/N-acetylneuraminic acid synthase C-terminal domain"/>
    <property type="match status" value="1"/>
</dbReference>
<dbReference type="STRING" id="92947.BVG79_02070"/>
<dbReference type="PANTHER" id="PTHR36307:SF1">
    <property type="entry name" value="FLAGELLA BASAL BODY P-RING FORMATION PROTEIN FLGA"/>
    <property type="match status" value="1"/>
</dbReference>
<keyword evidence="4" id="KW-1005">Bacterial flagellum biogenesis</keyword>
<gene>
    <name evidence="6" type="primary">flgA</name>
    <name evidence="6" type="ORF">BVG79_02070</name>
</gene>
<dbReference type="SMART" id="SM00858">
    <property type="entry name" value="SAF"/>
    <property type="match status" value="1"/>
</dbReference>
<keyword evidence="7" id="KW-1185">Reference proteome</keyword>
<name>A0A1W6P249_9RHOB</name>
<dbReference type="InterPro" id="IPR013974">
    <property type="entry name" value="SAF"/>
</dbReference>
<feature type="domain" description="SAF" evidence="5">
    <location>
        <begin position="20"/>
        <end position="78"/>
    </location>
</feature>
<dbReference type="KEGG" id="kro:BVG79_02070"/>
<dbReference type="AlphaFoldDB" id="A0A1W6P249"/>
<evidence type="ECO:0000256" key="2">
    <source>
        <dbReference type="ARBA" id="ARBA00022729"/>
    </source>
</evidence>
<evidence type="ECO:0000313" key="6">
    <source>
        <dbReference type="EMBL" id="ARO15410.1"/>
    </source>
</evidence>
<organism evidence="6 7">
    <name type="scientific">Ketogulonicigenium robustum</name>
    <dbReference type="NCBI Taxonomy" id="92947"/>
    <lineage>
        <taxon>Bacteria</taxon>
        <taxon>Pseudomonadati</taxon>
        <taxon>Pseudomonadota</taxon>
        <taxon>Alphaproteobacteria</taxon>
        <taxon>Rhodobacterales</taxon>
        <taxon>Roseobacteraceae</taxon>
        <taxon>Ketogulonicigenium</taxon>
    </lineage>
</organism>
<protein>
    <recommendedName>
        <fullName evidence="4">Flagella basal body P-ring formation protein FlgA</fullName>
    </recommendedName>
</protein>
<keyword evidence="6" id="KW-0966">Cell projection</keyword>
<dbReference type="RefSeq" id="WP_198167847.1">
    <property type="nucleotide sequence ID" value="NZ_CP019937.1"/>
</dbReference>
<proteinExistence type="inferred from homology"/>
<dbReference type="InterPro" id="IPR039246">
    <property type="entry name" value="Flagellar_FlgA"/>
</dbReference>
<evidence type="ECO:0000259" key="5">
    <source>
        <dbReference type="SMART" id="SM00858"/>
    </source>
</evidence>
<dbReference type="EMBL" id="CP019937">
    <property type="protein sequence ID" value="ARO15410.1"/>
    <property type="molecule type" value="Genomic_DNA"/>
</dbReference>
<dbReference type="Gene3D" id="2.30.30.760">
    <property type="match status" value="1"/>
</dbReference>
<evidence type="ECO:0000256" key="1">
    <source>
        <dbReference type="ARBA" id="ARBA00004418"/>
    </source>
</evidence>
<comment type="subcellular location">
    <subcellularLocation>
        <location evidence="1 4">Periplasm</location>
    </subcellularLocation>
</comment>
<feature type="signal peptide" evidence="4">
    <location>
        <begin position="1"/>
        <end position="20"/>
    </location>
</feature>
<accession>A0A1W6P249</accession>
<evidence type="ECO:0000256" key="4">
    <source>
        <dbReference type="RuleBase" id="RU362063"/>
    </source>
</evidence>
<reference evidence="6 7" key="1">
    <citation type="submission" date="2017-02" db="EMBL/GenBank/DDBJ databases">
        <title>Ketogulonicigenium robustum SPU B003 Genome sequencing and assembly.</title>
        <authorList>
            <person name="Li Y."/>
            <person name="Liu L."/>
            <person name="Wang C."/>
            <person name="Zhang M."/>
            <person name="Zhang T."/>
            <person name="Zhang Y."/>
        </authorList>
    </citation>
    <scope>NUCLEOTIDE SEQUENCE [LARGE SCALE GENOMIC DNA]</scope>
    <source>
        <strain evidence="6 7">SPU_B003</strain>
    </source>
</reference>
<keyword evidence="2 4" id="KW-0732">Signal</keyword>
<dbReference type="PANTHER" id="PTHR36307">
    <property type="entry name" value="FLAGELLA BASAL BODY P-RING FORMATION PROTEIN FLGA"/>
    <property type="match status" value="1"/>
</dbReference>
<comment type="similarity">
    <text evidence="4">Belongs to the FlgA family.</text>
</comment>
<dbReference type="GO" id="GO:0042597">
    <property type="term" value="C:periplasmic space"/>
    <property type="evidence" value="ECO:0007669"/>
    <property type="project" value="UniProtKB-SubCell"/>
</dbReference>
<keyword evidence="6" id="KW-0282">Flagellum</keyword>
<keyword evidence="6" id="KW-0969">Cilium</keyword>
<dbReference type="InterPro" id="IPR017585">
    <property type="entry name" value="SAF_FlgA"/>
</dbReference>
<dbReference type="NCBIfam" id="TIGR03170">
    <property type="entry name" value="flgA_cterm"/>
    <property type="match status" value="1"/>
</dbReference>
<dbReference type="CDD" id="cd11614">
    <property type="entry name" value="SAF_CpaB_FlgA_like"/>
    <property type="match status" value="1"/>
</dbReference>
<dbReference type="GO" id="GO:0044780">
    <property type="term" value="P:bacterial-type flagellum assembly"/>
    <property type="evidence" value="ECO:0007669"/>
    <property type="project" value="InterPro"/>
</dbReference>
<keyword evidence="3 4" id="KW-0574">Periplasm</keyword>
<comment type="function">
    <text evidence="4">Involved in the assembly process of the P-ring formation. It may associate with FlgF on the rod constituting a structure essential for the P-ring assembly or may act as a modulator protein for the P-ring assembly.</text>
</comment>
<feature type="chain" id="PRO_5011825261" description="Flagella basal body P-ring formation protein FlgA" evidence="4">
    <location>
        <begin position="21"/>
        <end position="141"/>
    </location>
</feature>